<dbReference type="Gene3D" id="3.30.70.80">
    <property type="entry name" value="Peptidase S8 propeptide/proteinase inhibitor I9"/>
    <property type="match status" value="1"/>
</dbReference>
<dbReference type="PANTHER" id="PTHR10795">
    <property type="entry name" value="PROPROTEIN CONVERTASE SUBTILISIN/KEXIN"/>
    <property type="match status" value="1"/>
</dbReference>
<dbReference type="PROSITE" id="PS00138">
    <property type="entry name" value="SUBTILASE_SER"/>
    <property type="match status" value="1"/>
</dbReference>
<dbReference type="InterPro" id="IPR045051">
    <property type="entry name" value="SBT"/>
</dbReference>
<reference evidence="12 13" key="2">
    <citation type="journal article" date="2017" name="Nature">
        <title>The Apostasia genome and the evolution of orchids.</title>
        <authorList>
            <person name="Zhang G.Q."/>
            <person name="Liu K.W."/>
            <person name="Li Z."/>
            <person name="Lohaus R."/>
            <person name="Hsiao Y.Y."/>
            <person name="Niu S.C."/>
            <person name="Wang J.Y."/>
            <person name="Lin Y.C."/>
            <person name="Xu Q."/>
            <person name="Chen L.J."/>
            <person name="Yoshida K."/>
            <person name="Fujiwara S."/>
            <person name="Wang Z.W."/>
            <person name="Zhang Y.Q."/>
            <person name="Mitsuda N."/>
            <person name="Wang M."/>
            <person name="Liu G.H."/>
            <person name="Pecoraro L."/>
            <person name="Huang H.X."/>
            <person name="Xiao X.J."/>
            <person name="Lin M."/>
            <person name="Wu X.Y."/>
            <person name="Wu W.L."/>
            <person name="Chen Y.Y."/>
            <person name="Chang S.B."/>
            <person name="Sakamoto S."/>
            <person name="Ohme-Takagi M."/>
            <person name="Yagi M."/>
            <person name="Zeng S.J."/>
            <person name="Shen C.Y."/>
            <person name="Yeh C.M."/>
            <person name="Luo Y.B."/>
            <person name="Tsai W.C."/>
            <person name="Van de Peer Y."/>
            <person name="Liu Z.J."/>
        </authorList>
    </citation>
    <scope>NUCLEOTIDE SEQUENCE [LARGE SCALE GENOMIC DNA]</scope>
    <source>
        <tissue evidence="12">The whole plant</tissue>
    </source>
</reference>
<evidence type="ECO:0000313" key="13">
    <source>
        <dbReference type="Proteomes" id="UP000233837"/>
    </source>
</evidence>
<dbReference type="Gene3D" id="2.60.40.2310">
    <property type="match status" value="1"/>
</dbReference>
<keyword evidence="2 7" id="KW-0645">Protease</keyword>
<accession>A0A2I0XJ46</accession>
<feature type="active site" description="Charge relay system" evidence="6 7">
    <location>
        <position position="565"/>
    </location>
</feature>
<dbReference type="GO" id="GO:0006508">
    <property type="term" value="P:proteolysis"/>
    <property type="evidence" value="ECO:0007669"/>
    <property type="project" value="UniProtKB-KW"/>
</dbReference>
<dbReference type="InterPro" id="IPR034197">
    <property type="entry name" value="Peptidases_S8_3"/>
</dbReference>
<dbReference type="InterPro" id="IPR010259">
    <property type="entry name" value="S8pro/Inhibitor_I9"/>
</dbReference>
<evidence type="ECO:0000256" key="8">
    <source>
        <dbReference type="SAM" id="SignalP"/>
    </source>
</evidence>
<evidence type="ECO:0000256" key="3">
    <source>
        <dbReference type="ARBA" id="ARBA00022729"/>
    </source>
</evidence>
<evidence type="ECO:0000256" key="1">
    <source>
        <dbReference type="ARBA" id="ARBA00011073"/>
    </source>
</evidence>
<evidence type="ECO:0000256" key="5">
    <source>
        <dbReference type="ARBA" id="ARBA00022825"/>
    </source>
</evidence>
<dbReference type="Pfam" id="PF00082">
    <property type="entry name" value="Peptidase_S8"/>
    <property type="match status" value="1"/>
</dbReference>
<evidence type="ECO:0000256" key="2">
    <source>
        <dbReference type="ARBA" id="ARBA00022670"/>
    </source>
</evidence>
<dbReference type="InterPro" id="IPR037045">
    <property type="entry name" value="S8pro/Inhibitor_I9_sf"/>
</dbReference>
<dbReference type="InterPro" id="IPR036852">
    <property type="entry name" value="Peptidase_S8/S53_dom_sf"/>
</dbReference>
<proteinExistence type="inferred from homology"/>
<dbReference type="SUPFAM" id="SSF52743">
    <property type="entry name" value="Subtilisin-like"/>
    <property type="match status" value="1"/>
</dbReference>
<evidence type="ECO:0000259" key="9">
    <source>
        <dbReference type="Pfam" id="PF00082"/>
    </source>
</evidence>
<dbReference type="Pfam" id="PF17766">
    <property type="entry name" value="fn3_6"/>
    <property type="match status" value="1"/>
</dbReference>
<evidence type="ECO:0000259" key="10">
    <source>
        <dbReference type="Pfam" id="PF05922"/>
    </source>
</evidence>
<evidence type="ECO:0000256" key="7">
    <source>
        <dbReference type="PROSITE-ProRule" id="PRU01240"/>
    </source>
</evidence>
<dbReference type="GO" id="GO:0004252">
    <property type="term" value="F:serine-type endopeptidase activity"/>
    <property type="evidence" value="ECO:0007669"/>
    <property type="project" value="UniProtKB-UniRule"/>
</dbReference>
<organism evidence="12 13">
    <name type="scientific">Dendrobium catenatum</name>
    <dbReference type="NCBI Taxonomy" id="906689"/>
    <lineage>
        <taxon>Eukaryota</taxon>
        <taxon>Viridiplantae</taxon>
        <taxon>Streptophyta</taxon>
        <taxon>Embryophyta</taxon>
        <taxon>Tracheophyta</taxon>
        <taxon>Spermatophyta</taxon>
        <taxon>Magnoliopsida</taxon>
        <taxon>Liliopsida</taxon>
        <taxon>Asparagales</taxon>
        <taxon>Orchidaceae</taxon>
        <taxon>Epidendroideae</taxon>
        <taxon>Malaxideae</taxon>
        <taxon>Dendrobiinae</taxon>
        <taxon>Dendrobium</taxon>
    </lineage>
</organism>
<feature type="domain" description="Inhibitor I9" evidence="10">
    <location>
        <begin position="35"/>
        <end position="116"/>
    </location>
</feature>
<dbReference type="InterPro" id="IPR015500">
    <property type="entry name" value="Peptidase_S8_subtilisin-rel"/>
</dbReference>
<dbReference type="Gene3D" id="3.40.50.200">
    <property type="entry name" value="Peptidase S8/S53 domain"/>
    <property type="match status" value="1"/>
</dbReference>
<sequence>MVHKLSSKMDQLLQFHLLIIASLLVHVTSEIPEAYVVYMGSAGTEGAPNPADMEAEQLKMLSSIIPSEEKERINLIQSYSHAFKGFSAKLTKKEANILSKQDEVVSVFRDRILQLHTTRSWDFLETESGLGSERAHRRATNDVIIGIIDTGIWPESPSFDDKGMTAIPSRWKGTCIEGFDFKRSNCNRKLIGARYYSGQLDSIPFSSSSSNGTHSIAFTGSPRDTIGHGTHTASTAAGSTVVNASYYGLAQGVAKGGAALSRLAIYKTCSLGGCASSAVLKAIDDAISDGVDIISVSLGMSSVFQSDFLSDPIAIGAFHANQKGILVVCSGGNDGPDPFTVVNTAPWVLTVAASSIDRRFQSAIILGNAEVIEGVAINFSNHTRLESYPLIFGADAAGDFTPVSEASNCYPGSLDTKKTAGKIIICVDSDPSVTRRVKKLVAEDAGAKGLILIDEAEKGIPFDSGSFAFSEIGNEAGAQILEYMKSTKFPTAIILPTINVDQITPAPVVAYFSSRGPGGLTESILKPDVMAPGVSILAAAMPIANRETTPEGKKPSSFAIKSGTSMACPHVAGAAAFVRSAHPRWSPSMIRSALMTTAKTTNNLRKTLTTSSGANANYHDMGAGEISPLSALSPGLVFDTKTEDYLYFLCYYGYKNEVIRSLVGNRKFNCPPNLSTDLISELNYPSISIATLDKAFGGVRTVQRSVINVGPANCTYVVQVDAPRGLSVNIWPEKLFFERRGMKASYQVTFDGKNAGKGYCFGSLTWSDGAHLVRTVFAINVI</sequence>
<dbReference type="CDD" id="cd04852">
    <property type="entry name" value="Peptidases_S8_3"/>
    <property type="match status" value="1"/>
</dbReference>
<feature type="chain" id="PRO_5014198885" evidence="8">
    <location>
        <begin position="30"/>
        <end position="782"/>
    </location>
</feature>
<reference evidence="12 13" key="1">
    <citation type="journal article" date="2016" name="Sci. Rep.">
        <title>The Dendrobium catenatum Lindl. genome sequence provides insights into polysaccharide synthase, floral development and adaptive evolution.</title>
        <authorList>
            <person name="Zhang G.Q."/>
            <person name="Xu Q."/>
            <person name="Bian C."/>
            <person name="Tsai W.C."/>
            <person name="Yeh C.M."/>
            <person name="Liu K.W."/>
            <person name="Yoshida K."/>
            <person name="Zhang L.S."/>
            <person name="Chang S.B."/>
            <person name="Chen F."/>
            <person name="Shi Y."/>
            <person name="Su Y.Y."/>
            <person name="Zhang Y.Q."/>
            <person name="Chen L.J."/>
            <person name="Yin Y."/>
            <person name="Lin M."/>
            <person name="Huang H."/>
            <person name="Deng H."/>
            <person name="Wang Z.W."/>
            <person name="Zhu S.L."/>
            <person name="Zhao X."/>
            <person name="Deng C."/>
            <person name="Niu S.C."/>
            <person name="Huang J."/>
            <person name="Wang M."/>
            <person name="Liu G.H."/>
            <person name="Yang H.J."/>
            <person name="Xiao X.J."/>
            <person name="Hsiao Y.Y."/>
            <person name="Wu W.L."/>
            <person name="Chen Y.Y."/>
            <person name="Mitsuda N."/>
            <person name="Ohme-Takagi M."/>
            <person name="Luo Y.B."/>
            <person name="Van de Peer Y."/>
            <person name="Liu Z.J."/>
        </authorList>
    </citation>
    <scope>NUCLEOTIDE SEQUENCE [LARGE SCALE GENOMIC DNA]</scope>
    <source>
        <tissue evidence="12">The whole plant</tissue>
    </source>
</reference>
<dbReference type="PROSITE" id="PS51892">
    <property type="entry name" value="SUBTILASE"/>
    <property type="match status" value="1"/>
</dbReference>
<evidence type="ECO:0000259" key="11">
    <source>
        <dbReference type="Pfam" id="PF17766"/>
    </source>
</evidence>
<name>A0A2I0XJ46_9ASPA</name>
<dbReference type="Pfam" id="PF05922">
    <property type="entry name" value="Inhibitor_I9"/>
    <property type="match status" value="1"/>
</dbReference>
<dbReference type="PRINTS" id="PR00723">
    <property type="entry name" value="SUBTILISIN"/>
</dbReference>
<dbReference type="FunFam" id="3.40.50.200:FF:000006">
    <property type="entry name" value="Subtilisin-like protease SBT1.5"/>
    <property type="match status" value="1"/>
</dbReference>
<dbReference type="InterPro" id="IPR023828">
    <property type="entry name" value="Peptidase_S8_Ser-AS"/>
</dbReference>
<dbReference type="EMBL" id="KZ501830">
    <property type="protein sequence ID" value="PKU87928.1"/>
    <property type="molecule type" value="Genomic_DNA"/>
</dbReference>
<evidence type="ECO:0000256" key="4">
    <source>
        <dbReference type="ARBA" id="ARBA00022801"/>
    </source>
</evidence>
<keyword evidence="5 7" id="KW-0720">Serine protease</keyword>
<feature type="active site" description="Charge relay system" evidence="6 7">
    <location>
        <position position="149"/>
    </location>
</feature>
<dbReference type="Proteomes" id="UP000233837">
    <property type="component" value="Unassembled WGS sequence"/>
</dbReference>
<keyword evidence="3 8" id="KW-0732">Signal</keyword>
<feature type="active site" description="Charge relay system" evidence="6 7">
    <location>
        <position position="228"/>
    </location>
</feature>
<evidence type="ECO:0000313" key="12">
    <source>
        <dbReference type="EMBL" id="PKU87928.1"/>
    </source>
</evidence>
<dbReference type="Gene3D" id="3.50.30.30">
    <property type="match status" value="1"/>
</dbReference>
<dbReference type="InterPro" id="IPR041469">
    <property type="entry name" value="Subtilisin-like_FN3"/>
</dbReference>
<dbReference type="CDD" id="cd02120">
    <property type="entry name" value="PA_subtilisin_like"/>
    <property type="match status" value="1"/>
</dbReference>
<gene>
    <name evidence="12" type="primary">ARA12</name>
    <name evidence="12" type="ORF">MA16_Dca007870</name>
</gene>
<comment type="similarity">
    <text evidence="1 7">Belongs to the peptidase S8 family.</text>
</comment>
<protein>
    <submittedName>
        <fullName evidence="12">Subtilisin-like protease</fullName>
    </submittedName>
</protein>
<dbReference type="InterPro" id="IPR000209">
    <property type="entry name" value="Peptidase_S8/S53_dom"/>
</dbReference>
<evidence type="ECO:0000256" key="6">
    <source>
        <dbReference type="PIRSR" id="PIRSR615500-1"/>
    </source>
</evidence>
<keyword evidence="13" id="KW-1185">Reference proteome</keyword>
<dbReference type="AlphaFoldDB" id="A0A2I0XJ46"/>
<feature type="domain" description="Peptidase S8/S53" evidence="9">
    <location>
        <begin position="141"/>
        <end position="605"/>
    </location>
</feature>
<feature type="domain" description="Subtilisin-like protease fibronectin type-III" evidence="11">
    <location>
        <begin position="681"/>
        <end position="778"/>
    </location>
</feature>
<feature type="signal peptide" evidence="8">
    <location>
        <begin position="1"/>
        <end position="29"/>
    </location>
</feature>
<keyword evidence="4 7" id="KW-0378">Hydrolase</keyword>